<gene>
    <name evidence="2" type="ORF">ACFOEX_09275</name>
</gene>
<name>A0ABV7LFM4_9HYPH</name>
<dbReference type="InterPro" id="IPR011928">
    <property type="entry name" value="Phage_phiJL001_Gp84"/>
</dbReference>
<evidence type="ECO:0000313" key="2">
    <source>
        <dbReference type="EMBL" id="MFC3266544.1"/>
    </source>
</evidence>
<evidence type="ECO:0000313" key="3">
    <source>
        <dbReference type="Proteomes" id="UP001595536"/>
    </source>
</evidence>
<accession>A0ABV7LFM4</accession>
<dbReference type="Pfam" id="PF09931">
    <property type="entry name" value="Phage_phiJL001_Gp84_N"/>
    <property type="match status" value="1"/>
</dbReference>
<feature type="domain" description="Bacteriophage phiJL001 Gp84 C-terminal" evidence="1">
    <location>
        <begin position="195"/>
        <end position="277"/>
    </location>
</feature>
<sequence>MRAIPPGLAERLESDAATLAHCWRLIRADGVVMGFTDHDRDIAFGGVTCRAGAGWLAAGRASEAGFAVGGGEVAGALSSEAITAADIAAGRYDGAQVELWLVDWRDPERRMLLDVATTGEIRRAGDAFHVELRTVMHRLDQTQGRVYGSACDADLGDSRCGVSLDDPAFRGEGTVTAADGDAGFFCSGLDGFADGLFRYGRLMWTSGANAGLACDVQSHAAGPGAVRIGLWRETPRPFAAGDAFTVTAGCDRRLATCRDRFNNVINFRGFPYMPGNDFTLGSAAAGQPMDGGSMFR</sequence>
<protein>
    <submittedName>
        <fullName evidence="2">DUF2163 domain-containing protein</fullName>
    </submittedName>
</protein>
<dbReference type="RefSeq" id="WP_376830203.1">
    <property type="nucleotide sequence ID" value="NZ_JBHLWR010000006.1"/>
</dbReference>
<evidence type="ECO:0000259" key="1">
    <source>
        <dbReference type="Pfam" id="PF09356"/>
    </source>
</evidence>
<comment type="caution">
    <text evidence="2">The sequence shown here is derived from an EMBL/GenBank/DDBJ whole genome shotgun (WGS) entry which is preliminary data.</text>
</comment>
<proteinExistence type="predicted"/>
<dbReference type="NCBIfam" id="TIGR02218">
    <property type="entry name" value="phg_TIGR02218"/>
    <property type="match status" value="1"/>
</dbReference>
<dbReference type="InterPro" id="IPR018964">
    <property type="entry name" value="Phage_phiJL001_Gp84_C"/>
</dbReference>
<keyword evidence="3" id="KW-1185">Reference proteome</keyword>
<dbReference type="EMBL" id="JBHRUV010000045">
    <property type="protein sequence ID" value="MFC3266544.1"/>
    <property type="molecule type" value="Genomic_DNA"/>
</dbReference>
<organism evidence="2 3">
    <name type="scientific">Camelimonas abortus</name>
    <dbReference type="NCBI Taxonomy" id="1017184"/>
    <lineage>
        <taxon>Bacteria</taxon>
        <taxon>Pseudomonadati</taxon>
        <taxon>Pseudomonadota</taxon>
        <taxon>Alphaproteobacteria</taxon>
        <taxon>Hyphomicrobiales</taxon>
        <taxon>Chelatococcaceae</taxon>
        <taxon>Camelimonas</taxon>
    </lineage>
</organism>
<dbReference type="Pfam" id="PF09356">
    <property type="entry name" value="Phage_BR0599"/>
    <property type="match status" value="1"/>
</dbReference>
<reference evidence="3" key="1">
    <citation type="journal article" date="2019" name="Int. J. Syst. Evol. Microbiol.">
        <title>The Global Catalogue of Microorganisms (GCM) 10K type strain sequencing project: providing services to taxonomists for standard genome sequencing and annotation.</title>
        <authorList>
            <consortium name="The Broad Institute Genomics Platform"/>
            <consortium name="The Broad Institute Genome Sequencing Center for Infectious Disease"/>
            <person name="Wu L."/>
            <person name="Ma J."/>
        </authorList>
    </citation>
    <scope>NUCLEOTIDE SEQUENCE [LARGE SCALE GENOMIC DNA]</scope>
    <source>
        <strain evidence="3">CCM 7941</strain>
    </source>
</reference>
<dbReference type="Proteomes" id="UP001595536">
    <property type="component" value="Unassembled WGS sequence"/>
</dbReference>